<proteinExistence type="predicted"/>
<evidence type="ECO:0000313" key="1">
    <source>
        <dbReference type="EMBL" id="RZC67143.1"/>
    </source>
</evidence>
<gene>
    <name evidence="1" type="ORF">C5167_010841</name>
</gene>
<dbReference type="Gramene" id="RZC67143">
    <property type="protein sequence ID" value="RZC67143"/>
    <property type="gene ID" value="C5167_010841"/>
</dbReference>
<accession>A0A4Y7K1B3</accession>
<dbReference type="Gene3D" id="3.40.50.12240">
    <property type="match status" value="1"/>
</dbReference>
<evidence type="ECO:0000313" key="2">
    <source>
        <dbReference type="Proteomes" id="UP000316621"/>
    </source>
</evidence>
<protein>
    <submittedName>
        <fullName evidence="1">Uncharacterized protein</fullName>
    </submittedName>
</protein>
<reference evidence="1 2" key="1">
    <citation type="journal article" date="2018" name="Science">
        <title>The opium poppy genome and morphinan production.</title>
        <authorList>
            <person name="Guo L."/>
            <person name="Winzer T."/>
            <person name="Yang X."/>
            <person name="Li Y."/>
            <person name="Ning Z."/>
            <person name="He Z."/>
            <person name="Teodor R."/>
            <person name="Lu Y."/>
            <person name="Bowser T.A."/>
            <person name="Graham I.A."/>
            <person name="Ye K."/>
        </authorList>
    </citation>
    <scope>NUCLEOTIDE SEQUENCE [LARGE SCALE GENOMIC DNA]</scope>
    <source>
        <strain evidence="2">cv. HN1</strain>
        <tissue evidence="1">Leaves</tissue>
    </source>
</reference>
<dbReference type="EMBL" id="CM010720">
    <property type="protein sequence ID" value="RZC67143.1"/>
    <property type="molecule type" value="Genomic_DNA"/>
</dbReference>
<name>A0A4Y7K1B3_PAPSO</name>
<dbReference type="Proteomes" id="UP000316621">
    <property type="component" value="Chromosome 6"/>
</dbReference>
<organism evidence="1 2">
    <name type="scientific">Papaver somniferum</name>
    <name type="common">Opium poppy</name>
    <dbReference type="NCBI Taxonomy" id="3469"/>
    <lineage>
        <taxon>Eukaryota</taxon>
        <taxon>Viridiplantae</taxon>
        <taxon>Streptophyta</taxon>
        <taxon>Embryophyta</taxon>
        <taxon>Tracheophyta</taxon>
        <taxon>Spermatophyta</taxon>
        <taxon>Magnoliopsida</taxon>
        <taxon>Ranunculales</taxon>
        <taxon>Papaveraceae</taxon>
        <taxon>Papaveroideae</taxon>
        <taxon>Papaver</taxon>
    </lineage>
</organism>
<sequence>MEFLVKDSDSVPVGRDTLGRTMNFIGEAIDEKGDISKTLNRHLAHFRKRLLSSAEEVCLPPSHIFSVDKSRAMDYGASEVQLVADVGSCYSR</sequence>
<keyword evidence="2" id="KW-1185">Reference proteome</keyword>
<dbReference type="AlphaFoldDB" id="A0A4Y7K1B3"/>